<dbReference type="AlphaFoldDB" id="A0A0C2HMT4"/>
<dbReference type="OrthoDB" id="9905319at2"/>
<feature type="transmembrane region" description="Helical" evidence="1">
    <location>
        <begin position="36"/>
        <end position="59"/>
    </location>
</feature>
<reference evidence="3 5" key="4">
    <citation type="submission" date="2022-12" db="EMBL/GenBank/DDBJ databases">
        <title>Genome analysis and biological profiling of marine Salinicoccus roseus MOSEL-ME25.</title>
        <authorList>
            <person name="Mirza F.T."/>
            <person name="Xie Y."/>
            <person name="Shinwari Z.K."/>
        </authorList>
    </citation>
    <scope>NUCLEOTIDE SEQUENCE [LARGE SCALE GENOMIC DNA]</scope>
    <source>
        <strain evidence="3 5">MOSEL-ME25</strain>
    </source>
</reference>
<dbReference type="STRING" id="45670.SN16_06700"/>
<keyword evidence="1" id="KW-0472">Membrane</keyword>
<organism evidence="2 4">
    <name type="scientific">Salinicoccus roseus</name>
    <dbReference type="NCBI Taxonomy" id="45670"/>
    <lineage>
        <taxon>Bacteria</taxon>
        <taxon>Bacillati</taxon>
        <taxon>Bacillota</taxon>
        <taxon>Bacilli</taxon>
        <taxon>Bacillales</taxon>
        <taxon>Staphylococcaceae</taxon>
        <taxon>Salinicoccus</taxon>
    </lineage>
</organism>
<keyword evidence="1" id="KW-0812">Transmembrane</keyword>
<reference evidence="3" key="3">
    <citation type="submission" date="2020-04" db="EMBL/GenBank/DDBJ databases">
        <authorList>
            <person name="Tanveer F."/>
            <person name="Xie Y."/>
            <person name="Shinwari Z.K."/>
        </authorList>
    </citation>
    <scope>NUCLEOTIDE SEQUENCE</scope>
    <source>
        <strain evidence="3">MOSEL-ME25</strain>
    </source>
</reference>
<dbReference type="EMBL" id="JABEVU030000001">
    <property type="protein sequence ID" value="MDB0580485.1"/>
    <property type="molecule type" value="Genomic_DNA"/>
</dbReference>
<keyword evidence="5" id="KW-1185">Reference proteome</keyword>
<dbReference type="RefSeq" id="WP_040105847.1">
    <property type="nucleotide sequence ID" value="NZ_CANNAG010000005.1"/>
</dbReference>
<dbReference type="EMBL" id="JXII01000005">
    <property type="protein sequence ID" value="KIH70836.1"/>
    <property type="molecule type" value="Genomic_DNA"/>
</dbReference>
<comment type="caution">
    <text evidence="2">The sequence shown here is derived from an EMBL/GenBank/DDBJ whole genome shotgun (WGS) entry which is preliminary data.</text>
</comment>
<name>A0A0C2HMT4_9STAP</name>
<reference evidence="2 4" key="1">
    <citation type="submission" date="2015-01" db="EMBL/GenBank/DDBJ databases">
        <title>Genome sequences of high lactate-tolerant strain Salinicoccus roseus W12 with industrial interest.</title>
        <authorList>
            <person name="Wang H."/>
            <person name="Yu B."/>
        </authorList>
    </citation>
    <scope>NUCLEOTIDE SEQUENCE [LARGE SCALE GENOMIC DNA]</scope>
    <source>
        <strain evidence="2 4">W12</strain>
    </source>
</reference>
<proteinExistence type="predicted"/>
<keyword evidence="1" id="KW-1133">Transmembrane helix</keyword>
<gene>
    <name evidence="3" type="ORF">F7P68_0008060</name>
    <name evidence="2" type="ORF">SN16_06700</name>
</gene>
<evidence type="ECO:0000313" key="3">
    <source>
        <dbReference type="EMBL" id="MDB0580485.1"/>
    </source>
</evidence>
<evidence type="ECO:0000256" key="1">
    <source>
        <dbReference type="SAM" id="Phobius"/>
    </source>
</evidence>
<evidence type="ECO:0000313" key="5">
    <source>
        <dbReference type="Proteomes" id="UP000527860"/>
    </source>
</evidence>
<protein>
    <submittedName>
        <fullName evidence="2">Uncharacterized protein</fullName>
    </submittedName>
</protein>
<dbReference type="Proteomes" id="UP000527860">
    <property type="component" value="Unassembled WGS sequence"/>
</dbReference>
<dbReference type="Proteomes" id="UP000031546">
    <property type="component" value="Unassembled WGS sequence"/>
</dbReference>
<evidence type="ECO:0000313" key="4">
    <source>
        <dbReference type="Proteomes" id="UP000031546"/>
    </source>
</evidence>
<sequence length="60" mass="6877">MVIRLIFSAIVLLLFTALFMKKLSRESKEQGRVSKWSIFFLVLAAVLWIALILTIFGMAM</sequence>
<reference evidence="5" key="2">
    <citation type="submission" date="2020-04" db="EMBL/GenBank/DDBJ databases">
        <title>Genome analysis and biological profiling of marine Cellulosimicrobium funkei MOSEL-ME6.</title>
        <authorList>
            <person name="Tanveer F."/>
            <person name="Xie Y."/>
            <person name="Shinwari Z.K."/>
        </authorList>
    </citation>
    <scope>NUCLEOTIDE SEQUENCE [LARGE SCALE GENOMIC DNA]</scope>
    <source>
        <strain evidence="5">MOSEL-ME25</strain>
    </source>
</reference>
<dbReference type="GeneID" id="77845241"/>
<accession>A0A0C2HMT4</accession>
<evidence type="ECO:0000313" key="2">
    <source>
        <dbReference type="EMBL" id="KIH70836.1"/>
    </source>
</evidence>